<proteinExistence type="predicted"/>
<comment type="caution">
    <text evidence="1">The sequence shown here is derived from an EMBL/GenBank/DDBJ whole genome shotgun (WGS) entry which is preliminary data.</text>
</comment>
<dbReference type="Proteomes" id="UP001597353">
    <property type="component" value="Unassembled WGS sequence"/>
</dbReference>
<dbReference type="EMBL" id="JBHUGH010000009">
    <property type="protein sequence ID" value="MFD1912957.1"/>
    <property type="molecule type" value="Genomic_DNA"/>
</dbReference>
<dbReference type="RefSeq" id="WP_390261999.1">
    <property type="nucleotide sequence ID" value="NZ_JBHUGH010000009.1"/>
</dbReference>
<dbReference type="InterPro" id="IPR021736">
    <property type="entry name" value="DUF3305"/>
</dbReference>
<sequence length="174" mass="19310">MTEGQVVKIPVGVEVECRPGRTRWQATVWQPVAITPPQEALADWTLLHDSEGRQRFHAGNRPLEFHPSAATLYKENLEARQPSVWVVLRPGRGTDQGVGPRTDLMLHLVTADPTVAHAYVDVGPDLVEALSMPPGIAATLAAFVQRHYTPRTVWKRQRDRVDPEAMAARREGGV</sequence>
<reference evidence="2" key="1">
    <citation type="journal article" date="2019" name="Int. J. Syst. Evol. Microbiol.">
        <title>The Global Catalogue of Microorganisms (GCM) 10K type strain sequencing project: providing services to taxonomists for standard genome sequencing and annotation.</title>
        <authorList>
            <consortium name="The Broad Institute Genomics Platform"/>
            <consortium name="The Broad Institute Genome Sequencing Center for Infectious Disease"/>
            <person name="Wu L."/>
            <person name="Ma J."/>
        </authorList>
    </citation>
    <scope>NUCLEOTIDE SEQUENCE [LARGE SCALE GENOMIC DNA]</scope>
    <source>
        <strain evidence="2">CGMCC 4.7242</strain>
    </source>
</reference>
<name>A0ABW4S7G4_9RHOB</name>
<accession>A0ABW4S7G4</accession>
<protein>
    <submittedName>
        <fullName evidence="1">DUF3305 domain-containing protein</fullName>
    </submittedName>
</protein>
<keyword evidence="2" id="KW-1185">Reference proteome</keyword>
<organism evidence="1 2">
    <name type="scientific">Halodurantibacterium flavum</name>
    <dbReference type="NCBI Taxonomy" id="1382802"/>
    <lineage>
        <taxon>Bacteria</taxon>
        <taxon>Pseudomonadati</taxon>
        <taxon>Pseudomonadota</taxon>
        <taxon>Alphaproteobacteria</taxon>
        <taxon>Rhodobacterales</taxon>
        <taxon>Paracoccaceae</taxon>
        <taxon>Halodurantibacterium</taxon>
    </lineage>
</organism>
<dbReference type="Pfam" id="PF11749">
    <property type="entry name" value="DUF3305"/>
    <property type="match status" value="1"/>
</dbReference>
<gene>
    <name evidence="1" type="ORF">ACFSGJ_12115</name>
</gene>
<evidence type="ECO:0000313" key="2">
    <source>
        <dbReference type="Proteomes" id="UP001597353"/>
    </source>
</evidence>
<evidence type="ECO:0000313" key="1">
    <source>
        <dbReference type="EMBL" id="MFD1912957.1"/>
    </source>
</evidence>